<gene>
    <name evidence="1" type="ORF">E5329_19870</name>
</gene>
<protein>
    <submittedName>
        <fullName evidence="1">Spore maturation protein CgeB</fullName>
    </submittedName>
</protein>
<keyword evidence="2" id="KW-1185">Reference proteome</keyword>
<reference evidence="1" key="1">
    <citation type="submission" date="2019-04" db="EMBL/GenBank/DDBJ databases">
        <title>Microbes associate with the intestines of laboratory mice.</title>
        <authorList>
            <person name="Navarre W."/>
            <person name="Wong E."/>
            <person name="Huang K."/>
            <person name="Tropini C."/>
            <person name="Ng K."/>
            <person name="Yu B."/>
        </authorList>
    </citation>
    <scope>NUCLEOTIDE SEQUENCE</scope>
    <source>
        <strain evidence="1">NM01_1-7b</strain>
    </source>
</reference>
<proteinExistence type="predicted"/>
<comment type="caution">
    <text evidence="1">The sequence shown here is derived from an EMBL/GenBank/DDBJ whole genome shotgun (WGS) entry which is preliminary data.</text>
</comment>
<evidence type="ECO:0000313" key="2">
    <source>
        <dbReference type="Proteomes" id="UP000304953"/>
    </source>
</evidence>
<name>A0AC61RRI4_9FIRM</name>
<organism evidence="1 2">
    <name type="scientific">Petralouisia muris</name>
    <dbReference type="NCBI Taxonomy" id="3032872"/>
    <lineage>
        <taxon>Bacteria</taxon>
        <taxon>Bacillati</taxon>
        <taxon>Bacillota</taxon>
        <taxon>Clostridia</taxon>
        <taxon>Lachnospirales</taxon>
        <taxon>Lachnospiraceae</taxon>
        <taxon>Petralouisia</taxon>
    </lineage>
</organism>
<dbReference type="Proteomes" id="UP000304953">
    <property type="component" value="Unassembled WGS sequence"/>
</dbReference>
<accession>A0AC61RRI4</accession>
<evidence type="ECO:0000313" key="1">
    <source>
        <dbReference type="EMBL" id="TGY91925.1"/>
    </source>
</evidence>
<dbReference type="EMBL" id="SRYA01000050">
    <property type="protein sequence ID" value="TGY91925.1"/>
    <property type="molecule type" value="Genomic_DNA"/>
</dbReference>
<sequence length="388" mass="45602">MNILFYRYNSICEPDIIAIMKRLGHTVTEITEEMRNKELDARGQMNLVSAELKKQESQIVFSINFFPVVSEVCNIFHIPYVCWIVDSPVMELYSHSIRNSWNRIFLFDYALYEEFRGENPKRIFYLPLGADYERLDSLIETITEEDRKKYSADISFIGSLYTEKCPYNHLKEESWLKGYLDGVIEAQTKVYGYNFLEECITEEVLQQFKEKAPFYQFPEKANHNDRAAMAHLYLGNKVTEQERLRLLKRVSEEYSLDLYTASDFSPLPKANYRGLAKSATEMPKIFHLSKINLNFTSKPIRTGLPLRLWDILGAGGFVLTNFQSEIPEYFEVGKELDIYASEEELIEKIRYYLEHEEERQTIARNGYQKAKEQYSLELRVKQILRAVS</sequence>